<keyword evidence="1" id="KW-0540">Nuclease</keyword>
<dbReference type="GO" id="GO:0006260">
    <property type="term" value="P:DNA replication"/>
    <property type="evidence" value="ECO:0007669"/>
    <property type="project" value="InterPro"/>
</dbReference>
<evidence type="ECO:0000256" key="1">
    <source>
        <dbReference type="ARBA" id="ARBA00022722"/>
    </source>
</evidence>
<dbReference type="FunFam" id="3.30.420.10:FF:000045">
    <property type="entry name" value="3'-5' exonuclease DinG"/>
    <property type="match status" value="1"/>
</dbReference>
<dbReference type="GO" id="GO:0005829">
    <property type="term" value="C:cytosol"/>
    <property type="evidence" value="ECO:0007669"/>
    <property type="project" value="TreeGrafter"/>
</dbReference>
<organism evidence="5">
    <name type="scientific">freshwater metagenome</name>
    <dbReference type="NCBI Taxonomy" id="449393"/>
    <lineage>
        <taxon>unclassified sequences</taxon>
        <taxon>metagenomes</taxon>
        <taxon>ecological metagenomes</taxon>
    </lineage>
</organism>
<feature type="domain" description="Exonuclease" evidence="4">
    <location>
        <begin position="14"/>
        <end position="179"/>
    </location>
</feature>
<dbReference type="PANTHER" id="PTHR30231:SF4">
    <property type="entry name" value="PROTEIN NEN2"/>
    <property type="match status" value="1"/>
</dbReference>
<dbReference type="CDD" id="cd06127">
    <property type="entry name" value="DEDDh"/>
    <property type="match status" value="1"/>
</dbReference>
<dbReference type="InterPro" id="IPR012337">
    <property type="entry name" value="RNaseH-like_sf"/>
</dbReference>
<dbReference type="InterPro" id="IPR013520">
    <property type="entry name" value="Ribonucl_H"/>
</dbReference>
<dbReference type="Gene3D" id="3.30.420.10">
    <property type="entry name" value="Ribonuclease H-like superfamily/Ribonuclease H"/>
    <property type="match status" value="1"/>
</dbReference>
<dbReference type="GO" id="GO:0003887">
    <property type="term" value="F:DNA-directed DNA polymerase activity"/>
    <property type="evidence" value="ECO:0007669"/>
    <property type="project" value="InterPro"/>
</dbReference>
<evidence type="ECO:0000259" key="4">
    <source>
        <dbReference type="SMART" id="SM00479"/>
    </source>
</evidence>
<dbReference type="SMART" id="SM00479">
    <property type="entry name" value="EXOIII"/>
    <property type="match status" value="1"/>
</dbReference>
<name>A0A6J6HXZ4_9ZZZZ</name>
<accession>A0A6J6HXZ4</accession>
<dbReference type="GO" id="GO:0008408">
    <property type="term" value="F:3'-5' exonuclease activity"/>
    <property type="evidence" value="ECO:0007669"/>
    <property type="project" value="TreeGrafter"/>
</dbReference>
<evidence type="ECO:0000313" key="5">
    <source>
        <dbReference type="EMBL" id="CAB4616429.1"/>
    </source>
</evidence>
<evidence type="ECO:0000256" key="3">
    <source>
        <dbReference type="ARBA" id="ARBA00022839"/>
    </source>
</evidence>
<keyword evidence="2" id="KW-0378">Hydrolase</keyword>
<dbReference type="GO" id="GO:0003677">
    <property type="term" value="F:DNA binding"/>
    <property type="evidence" value="ECO:0007669"/>
    <property type="project" value="InterPro"/>
</dbReference>
<keyword evidence="3" id="KW-0269">Exonuclease</keyword>
<protein>
    <submittedName>
        <fullName evidence="5">Unannotated protein</fullName>
    </submittedName>
</protein>
<proteinExistence type="predicted"/>
<dbReference type="Pfam" id="PF00929">
    <property type="entry name" value="RNase_T"/>
    <property type="match status" value="1"/>
</dbReference>
<dbReference type="NCBIfam" id="TIGR00573">
    <property type="entry name" value="dnaq"/>
    <property type="match status" value="1"/>
</dbReference>
<dbReference type="InterPro" id="IPR006054">
    <property type="entry name" value="DnaQ"/>
</dbReference>
<evidence type="ECO:0000256" key="2">
    <source>
        <dbReference type="ARBA" id="ARBA00022801"/>
    </source>
</evidence>
<dbReference type="AlphaFoldDB" id="A0A6J6HXZ4"/>
<reference evidence="5" key="1">
    <citation type="submission" date="2020-05" db="EMBL/GenBank/DDBJ databases">
        <authorList>
            <person name="Chiriac C."/>
            <person name="Salcher M."/>
            <person name="Ghai R."/>
            <person name="Kavagutti S V."/>
        </authorList>
    </citation>
    <scope>NUCLEOTIDE SEQUENCE</scope>
</reference>
<dbReference type="InterPro" id="IPR036397">
    <property type="entry name" value="RNaseH_sf"/>
</dbReference>
<gene>
    <name evidence="5" type="ORF">UFOPK1835_01436</name>
</gene>
<dbReference type="PANTHER" id="PTHR30231">
    <property type="entry name" value="DNA POLYMERASE III SUBUNIT EPSILON"/>
    <property type="match status" value="1"/>
</dbReference>
<dbReference type="EMBL" id="CAEZUP010000066">
    <property type="protein sequence ID" value="CAB4616429.1"/>
    <property type="molecule type" value="Genomic_DNA"/>
</dbReference>
<dbReference type="SUPFAM" id="SSF53098">
    <property type="entry name" value="Ribonuclease H-like"/>
    <property type="match status" value="1"/>
</dbReference>
<sequence>MRLQSHGRRAPRRPFAVLDVETTGLNTAADRIIEIAVVRCSPSGRKISEWSSLVDPGRDPGPTHIHGITAHDLADAPKFFEIAPELRRQLDGTIFTAHNLAFDAAFVAREFAEADAPPLNGFGLCTLELVRAARPGRRKYSLATCADELGIPHPDAHRALGDALVTAEMLRILLQTIPRGPFPWPRQRLRLS</sequence>